<keyword evidence="1" id="KW-0472">Membrane</keyword>
<evidence type="ECO:0000313" key="3">
    <source>
        <dbReference type="Proteomes" id="UP000707206"/>
    </source>
</evidence>
<organism evidence="2 3">
    <name type="scientific">Pelagihabitans pacificus</name>
    <dbReference type="NCBI Taxonomy" id="2696054"/>
    <lineage>
        <taxon>Bacteria</taxon>
        <taxon>Pseudomonadati</taxon>
        <taxon>Bacteroidota</taxon>
        <taxon>Flavobacteriia</taxon>
        <taxon>Flavobacteriales</taxon>
        <taxon>Flavobacteriaceae</taxon>
        <taxon>Pelagihabitans</taxon>
    </lineage>
</organism>
<accession>A0A967E9V5</accession>
<dbReference type="RefSeq" id="WP_152573299.1">
    <property type="nucleotide sequence ID" value="NZ_VIKU02000001.1"/>
</dbReference>
<reference evidence="2" key="1">
    <citation type="submission" date="2019-07" db="EMBL/GenBank/DDBJ databases">
        <authorList>
            <person name="De-Chao Zhang Q."/>
        </authorList>
    </citation>
    <scope>NUCLEOTIDE SEQUENCE</scope>
    <source>
        <strain evidence="2">TP-CH-4</strain>
    </source>
</reference>
<comment type="caution">
    <text evidence="2">The sequence shown here is derived from an EMBL/GenBank/DDBJ whole genome shotgun (WGS) entry which is preliminary data.</text>
</comment>
<dbReference type="EMBL" id="VIKU02000001">
    <property type="protein sequence ID" value="NHF58831.1"/>
    <property type="molecule type" value="Genomic_DNA"/>
</dbReference>
<dbReference type="AlphaFoldDB" id="A0A967E9V5"/>
<keyword evidence="1" id="KW-0812">Transmembrane</keyword>
<feature type="transmembrane region" description="Helical" evidence="1">
    <location>
        <begin position="6"/>
        <end position="30"/>
    </location>
</feature>
<dbReference type="Proteomes" id="UP000707206">
    <property type="component" value="Unassembled WGS sequence"/>
</dbReference>
<gene>
    <name evidence="2" type="ORF">FK220_005740</name>
</gene>
<keyword evidence="3" id="KW-1185">Reference proteome</keyword>
<name>A0A967E9V5_9FLAO</name>
<protein>
    <submittedName>
        <fullName evidence="2">Uncharacterized protein</fullName>
    </submittedName>
</protein>
<evidence type="ECO:0000256" key="1">
    <source>
        <dbReference type="SAM" id="Phobius"/>
    </source>
</evidence>
<keyword evidence="1" id="KW-1133">Transmembrane helix</keyword>
<evidence type="ECO:0000313" key="2">
    <source>
        <dbReference type="EMBL" id="NHF58831.1"/>
    </source>
</evidence>
<proteinExistence type="predicted"/>
<reference evidence="2" key="2">
    <citation type="submission" date="2020-03" db="EMBL/GenBank/DDBJ databases">
        <title>Flavobacteriaceae bacterium strain TP-CH-4, a member of the family Flavobacteriaceae isolated from a deep-sea seamount.</title>
        <authorList>
            <person name="Zhang D.-C."/>
        </authorList>
    </citation>
    <scope>NUCLEOTIDE SEQUENCE</scope>
    <source>
        <strain evidence="2">TP-CH-4</strain>
    </source>
</reference>
<sequence length="99" mass="11342">MENSLVTTIFFILVALIIVNWISGYLGVVLTSRYEPQESSSYLGAHGLKLIKVVRTTSEYEKQSSVLIDSRSLFRKMYPVRSVCLVITYSEYEEKNIIL</sequence>